<evidence type="ECO:0000313" key="3">
    <source>
        <dbReference type="Proteomes" id="UP001470230"/>
    </source>
</evidence>
<feature type="compositionally biased region" description="Low complexity" evidence="1">
    <location>
        <begin position="205"/>
        <end position="216"/>
    </location>
</feature>
<sequence>MSNDSEYILEFVVHYISCVNTSVQPFPLIITLAGFPDILLNPKSATVCKITYEKGKRIGFSYSHLLNLKASFMLEKSYVDPTIIATCSFDFFELTSSADEPIIYDVEIGMDKPNGERFGMLSCTFQLMPSEELIQSLQNRFRTSTLQTPRTTKTPRKITGNKLTQSPRQPSSQSQFYQQTQIHQQQNQFYQQQNQPYVPEIQITQTQSQSPTQTQSLPKKTSRSALGGSIHERYMKKNELWIGHHCSTHSEEQRPRRTVSVSRATSSRSKNTARNNFEW</sequence>
<protein>
    <submittedName>
        <fullName evidence="2">Uncharacterized protein</fullName>
    </submittedName>
</protein>
<gene>
    <name evidence="2" type="ORF">M9Y10_039092</name>
</gene>
<feature type="region of interest" description="Disordered" evidence="1">
    <location>
        <begin position="141"/>
        <end position="188"/>
    </location>
</feature>
<name>A0ABR2KC35_9EUKA</name>
<evidence type="ECO:0000256" key="1">
    <source>
        <dbReference type="SAM" id="MobiDB-lite"/>
    </source>
</evidence>
<feature type="compositionally biased region" description="Low complexity" evidence="1">
    <location>
        <begin position="164"/>
        <end position="188"/>
    </location>
</feature>
<reference evidence="2 3" key="1">
    <citation type="submission" date="2024-04" db="EMBL/GenBank/DDBJ databases">
        <title>Tritrichomonas musculus Genome.</title>
        <authorList>
            <person name="Alves-Ferreira E."/>
            <person name="Grigg M."/>
            <person name="Lorenzi H."/>
            <person name="Galac M."/>
        </authorList>
    </citation>
    <scope>NUCLEOTIDE SEQUENCE [LARGE SCALE GENOMIC DNA]</scope>
    <source>
        <strain evidence="2 3">EAF2021</strain>
    </source>
</reference>
<organism evidence="2 3">
    <name type="scientific">Tritrichomonas musculus</name>
    <dbReference type="NCBI Taxonomy" id="1915356"/>
    <lineage>
        <taxon>Eukaryota</taxon>
        <taxon>Metamonada</taxon>
        <taxon>Parabasalia</taxon>
        <taxon>Tritrichomonadida</taxon>
        <taxon>Tritrichomonadidae</taxon>
        <taxon>Tritrichomonas</taxon>
    </lineage>
</organism>
<feature type="compositionally biased region" description="Low complexity" evidence="1">
    <location>
        <begin position="258"/>
        <end position="269"/>
    </location>
</feature>
<evidence type="ECO:0000313" key="2">
    <source>
        <dbReference type="EMBL" id="KAK8888032.1"/>
    </source>
</evidence>
<feature type="region of interest" description="Disordered" evidence="1">
    <location>
        <begin position="205"/>
        <end position="228"/>
    </location>
</feature>
<proteinExistence type="predicted"/>
<dbReference type="EMBL" id="JAPFFF010000006">
    <property type="protein sequence ID" value="KAK8888032.1"/>
    <property type="molecule type" value="Genomic_DNA"/>
</dbReference>
<feature type="region of interest" description="Disordered" evidence="1">
    <location>
        <begin position="246"/>
        <end position="279"/>
    </location>
</feature>
<feature type="compositionally biased region" description="Low complexity" evidence="1">
    <location>
        <begin position="142"/>
        <end position="152"/>
    </location>
</feature>
<accession>A0ABR2KC35</accession>
<keyword evidence="3" id="KW-1185">Reference proteome</keyword>
<dbReference type="Proteomes" id="UP001470230">
    <property type="component" value="Unassembled WGS sequence"/>
</dbReference>
<comment type="caution">
    <text evidence="2">The sequence shown here is derived from an EMBL/GenBank/DDBJ whole genome shotgun (WGS) entry which is preliminary data.</text>
</comment>
<feature type="compositionally biased region" description="Polar residues" evidence="1">
    <location>
        <begin position="270"/>
        <end position="279"/>
    </location>
</feature>